<evidence type="ECO:0000313" key="2">
    <source>
        <dbReference type="EMBL" id="UWN58069.1"/>
    </source>
</evidence>
<sequence>MPGTGSRADVAERALRGRAVGFVSPVLYAGQCGSVRLATGRSSSPSVRVSVRTVRAQEPLSVFCRLDAFVGRVFWRVRRSEFSEPARRILPKALPVFGAALLGACGYNEFGPPGDGRPAAPLPNMTVSSLRSLCADGPIRIEGSGAVLTGYVTTSDRANNFYRSFFVEDRTGALEVRAGLYDLHNMYGLGEQVALRLDGLSAALDDGLLRIGLRGTDYEPVLDMESRVVVARHVVRTGRTIDPAPMPLAPSRFAEAKLGSLVRVAGLRMEPVRDTTWAVPARLSADGTPRTALLKFFTDGGDSLYVSTSGYASFAGDTVPRGRLELTGILLRGKVGGKIVYELKMRDRYDIQSD</sequence>
<organism evidence="2 3">
    <name type="scientific">Alistipes ihumii AP11</name>
    <dbReference type="NCBI Taxonomy" id="1211813"/>
    <lineage>
        <taxon>Bacteria</taxon>
        <taxon>Pseudomonadati</taxon>
        <taxon>Bacteroidota</taxon>
        <taxon>Bacteroidia</taxon>
        <taxon>Bacteroidales</taxon>
        <taxon>Rikenellaceae</taxon>
        <taxon>Alistipes</taxon>
    </lineage>
</organism>
<dbReference type="RefSeq" id="WP_019246427.1">
    <property type="nucleotide sequence ID" value="NZ_CAPH01000017.1"/>
</dbReference>
<feature type="domain" description="DUF5689" evidence="1">
    <location>
        <begin position="123"/>
        <end position="351"/>
    </location>
</feature>
<dbReference type="Pfam" id="PF18942">
    <property type="entry name" value="DUF5689"/>
    <property type="match status" value="1"/>
</dbReference>
<keyword evidence="3" id="KW-1185">Reference proteome</keyword>
<reference evidence="2" key="1">
    <citation type="journal article" date="2022" name="Cell">
        <title>Design, construction, and in vivo augmentation of a complex gut microbiome.</title>
        <authorList>
            <person name="Cheng A.G."/>
            <person name="Ho P.Y."/>
            <person name="Aranda-Diaz A."/>
            <person name="Jain S."/>
            <person name="Yu F.B."/>
            <person name="Meng X."/>
            <person name="Wang M."/>
            <person name="Iakiviak M."/>
            <person name="Nagashima K."/>
            <person name="Zhao A."/>
            <person name="Murugkar P."/>
            <person name="Patil A."/>
            <person name="Atabakhsh K."/>
            <person name="Weakley A."/>
            <person name="Yan J."/>
            <person name="Brumbaugh A.R."/>
            <person name="Higginbottom S."/>
            <person name="Dimas A."/>
            <person name="Shiver A.L."/>
            <person name="Deutschbauer A."/>
            <person name="Neff N."/>
            <person name="Sonnenburg J.L."/>
            <person name="Huang K.C."/>
            <person name="Fischbach M.A."/>
        </authorList>
    </citation>
    <scope>NUCLEOTIDE SEQUENCE</scope>
    <source>
        <strain evidence="2">AP11</strain>
    </source>
</reference>
<dbReference type="EMBL" id="CP102294">
    <property type="protein sequence ID" value="UWN58069.1"/>
    <property type="molecule type" value="Genomic_DNA"/>
</dbReference>
<evidence type="ECO:0000259" key="1">
    <source>
        <dbReference type="Pfam" id="PF18942"/>
    </source>
</evidence>
<name>A0ABY5V390_9BACT</name>
<dbReference type="InterPro" id="IPR043744">
    <property type="entry name" value="DUF5689"/>
</dbReference>
<gene>
    <name evidence="2" type="ORF">NQ491_04655</name>
</gene>
<proteinExistence type="predicted"/>
<dbReference type="GeneID" id="82890999"/>
<protein>
    <submittedName>
        <fullName evidence="2">DUF5689 domain-containing protein</fullName>
    </submittedName>
</protein>
<dbReference type="Proteomes" id="UP001059295">
    <property type="component" value="Chromosome"/>
</dbReference>
<accession>A0ABY5V390</accession>
<evidence type="ECO:0000313" key="3">
    <source>
        <dbReference type="Proteomes" id="UP001059295"/>
    </source>
</evidence>